<keyword evidence="3" id="KW-0863">Zinc-finger</keyword>
<dbReference type="GO" id="GO:0008270">
    <property type="term" value="F:zinc ion binding"/>
    <property type="evidence" value="ECO:0007669"/>
    <property type="project" value="UniProtKB-KW"/>
</dbReference>
<evidence type="ECO:0000256" key="5">
    <source>
        <dbReference type="ARBA" id="ARBA00023242"/>
    </source>
</evidence>
<evidence type="ECO:0000256" key="3">
    <source>
        <dbReference type="ARBA" id="ARBA00022771"/>
    </source>
</evidence>
<keyword evidence="2" id="KW-0479">Metal-binding</keyword>
<evidence type="ECO:0000313" key="8">
    <source>
        <dbReference type="Proteomes" id="UP001160148"/>
    </source>
</evidence>
<keyword evidence="4" id="KW-0862">Zinc</keyword>
<dbReference type="Proteomes" id="UP001160148">
    <property type="component" value="Unassembled WGS sequence"/>
</dbReference>
<sequence length="221" mass="24936">MNQLPLSFCLSSGFHQFMAVVEPNYKIIREEALKKRLHFFKSTVEEKIRNDLKAVQSVVCTSDCWSSLAQHSYITITAHALNNDWSPMSFTLTTQEMEERHTALNIADKLENVFFNWEIKDKVTTVITDNAKNVVNAVQLLSNTTNNNIPDVTCAAHSLQLSINKALKEDTISEIINQSRLVGHFKHSNLAKQSLLNIQKQLGMPEQPLLQSCKHGGIQST</sequence>
<dbReference type="AlphaFoldDB" id="A0AAV0WPR0"/>
<dbReference type="InterPro" id="IPR012337">
    <property type="entry name" value="RNaseH-like_sf"/>
</dbReference>
<dbReference type="GO" id="GO:0005634">
    <property type="term" value="C:nucleus"/>
    <property type="evidence" value="ECO:0007669"/>
    <property type="project" value="UniProtKB-SubCell"/>
</dbReference>
<keyword evidence="8" id="KW-1185">Reference proteome</keyword>
<evidence type="ECO:0000259" key="6">
    <source>
        <dbReference type="Pfam" id="PF04937"/>
    </source>
</evidence>
<evidence type="ECO:0000256" key="4">
    <source>
        <dbReference type="ARBA" id="ARBA00022833"/>
    </source>
</evidence>
<keyword evidence="5" id="KW-0539">Nucleus</keyword>
<evidence type="ECO:0000256" key="1">
    <source>
        <dbReference type="ARBA" id="ARBA00004123"/>
    </source>
</evidence>
<dbReference type="SUPFAM" id="SSF53098">
    <property type="entry name" value="Ribonuclease H-like"/>
    <property type="match status" value="1"/>
</dbReference>
<comment type="subcellular location">
    <subcellularLocation>
        <location evidence="1">Nucleus</location>
    </subcellularLocation>
</comment>
<reference evidence="7 8" key="1">
    <citation type="submission" date="2023-01" db="EMBL/GenBank/DDBJ databases">
        <authorList>
            <person name="Whitehead M."/>
        </authorList>
    </citation>
    <scope>NUCLEOTIDE SEQUENCE [LARGE SCALE GENOMIC DNA]</scope>
</reference>
<gene>
    <name evidence="7" type="ORF">MEUPH1_LOCUS13417</name>
</gene>
<dbReference type="PANTHER" id="PTHR46481">
    <property type="entry name" value="ZINC FINGER BED DOMAIN-CONTAINING PROTEIN 4"/>
    <property type="match status" value="1"/>
</dbReference>
<dbReference type="PANTHER" id="PTHR46481:SF10">
    <property type="entry name" value="ZINC FINGER BED DOMAIN-CONTAINING PROTEIN 39"/>
    <property type="match status" value="1"/>
</dbReference>
<accession>A0AAV0WPR0</accession>
<comment type="caution">
    <text evidence="7">The sequence shown here is derived from an EMBL/GenBank/DDBJ whole genome shotgun (WGS) entry which is preliminary data.</text>
</comment>
<dbReference type="InterPro" id="IPR052035">
    <property type="entry name" value="ZnF_BED_domain_contain"/>
</dbReference>
<evidence type="ECO:0000256" key="2">
    <source>
        <dbReference type="ARBA" id="ARBA00022723"/>
    </source>
</evidence>
<protein>
    <recommendedName>
        <fullName evidence="6">DUF659 domain-containing protein</fullName>
    </recommendedName>
</protein>
<dbReference type="Pfam" id="PF04937">
    <property type="entry name" value="DUF659"/>
    <property type="match status" value="1"/>
</dbReference>
<organism evidence="7 8">
    <name type="scientific">Macrosiphum euphorbiae</name>
    <name type="common">potato aphid</name>
    <dbReference type="NCBI Taxonomy" id="13131"/>
    <lineage>
        <taxon>Eukaryota</taxon>
        <taxon>Metazoa</taxon>
        <taxon>Ecdysozoa</taxon>
        <taxon>Arthropoda</taxon>
        <taxon>Hexapoda</taxon>
        <taxon>Insecta</taxon>
        <taxon>Pterygota</taxon>
        <taxon>Neoptera</taxon>
        <taxon>Paraneoptera</taxon>
        <taxon>Hemiptera</taxon>
        <taxon>Sternorrhyncha</taxon>
        <taxon>Aphidomorpha</taxon>
        <taxon>Aphidoidea</taxon>
        <taxon>Aphididae</taxon>
        <taxon>Macrosiphini</taxon>
        <taxon>Macrosiphum</taxon>
    </lineage>
</organism>
<name>A0AAV0WPR0_9HEMI</name>
<proteinExistence type="predicted"/>
<dbReference type="InterPro" id="IPR007021">
    <property type="entry name" value="DUF659"/>
</dbReference>
<dbReference type="EMBL" id="CARXXK010000002">
    <property type="protein sequence ID" value="CAI6357832.1"/>
    <property type="molecule type" value="Genomic_DNA"/>
</dbReference>
<evidence type="ECO:0000313" key="7">
    <source>
        <dbReference type="EMBL" id="CAI6357832.1"/>
    </source>
</evidence>
<feature type="domain" description="DUF659" evidence="6">
    <location>
        <begin position="23"/>
        <end position="181"/>
    </location>
</feature>